<dbReference type="Proteomes" id="UP000199416">
    <property type="component" value="Unassembled WGS sequence"/>
</dbReference>
<feature type="chain" id="PRO_5039001940" evidence="1">
    <location>
        <begin position="24"/>
        <end position="250"/>
    </location>
</feature>
<gene>
    <name evidence="2" type="ORF">SAMN05660690_3776</name>
</gene>
<dbReference type="PROSITE" id="PS51257">
    <property type="entry name" value="PROKAR_LIPOPROTEIN"/>
    <property type="match status" value="1"/>
</dbReference>
<keyword evidence="3" id="KW-1185">Reference proteome</keyword>
<evidence type="ECO:0000313" key="2">
    <source>
        <dbReference type="EMBL" id="SDD24816.1"/>
    </source>
</evidence>
<evidence type="ECO:0000313" key="3">
    <source>
        <dbReference type="Proteomes" id="UP000199416"/>
    </source>
</evidence>
<reference evidence="3" key="1">
    <citation type="submission" date="2016-10" db="EMBL/GenBank/DDBJ databases">
        <authorList>
            <person name="Varghese N."/>
            <person name="Submissions S."/>
        </authorList>
    </citation>
    <scope>NUCLEOTIDE SEQUENCE [LARGE SCALE GENOMIC DNA]</scope>
    <source>
        <strain evidence="3">DSM 45421</strain>
    </source>
</reference>
<feature type="signal peptide" evidence="1">
    <location>
        <begin position="1"/>
        <end position="23"/>
    </location>
</feature>
<sequence>MVRGGRGRVATAWVALGAGAVLTAGCAGVSDAAAPVSPAAATTPAVAPASPDALRDRLLPAAAFGADATVVGLTLEQAGTGLAGLAGDWWDGDTGAPTVEPALCGSALGAVAGAAGSPDAESPVLVAQAALGPQARTVEVLAESPALAGVQLPVDRLLAACATVTVTAPGGETATVGLSPLDAPELGDAGAALRVTVDRAGQATATALVGIVVDGGRGLLLAQTAAPGAAEPDPGAFTALLGDAAEAAAG</sequence>
<dbReference type="RefSeq" id="WP_091367564.1">
    <property type="nucleotide sequence ID" value="NZ_FMZF01000006.1"/>
</dbReference>
<organism evidence="2 3">
    <name type="scientific">Geodermatophilus telluris</name>
    <dbReference type="NCBI Taxonomy" id="1190417"/>
    <lineage>
        <taxon>Bacteria</taxon>
        <taxon>Bacillati</taxon>
        <taxon>Actinomycetota</taxon>
        <taxon>Actinomycetes</taxon>
        <taxon>Geodermatophilales</taxon>
        <taxon>Geodermatophilaceae</taxon>
        <taxon>Geodermatophilus</taxon>
    </lineage>
</organism>
<dbReference type="AlphaFoldDB" id="A0A1G6T8F8"/>
<keyword evidence="1" id="KW-0732">Signal</keyword>
<protein>
    <submittedName>
        <fullName evidence="2">Uncharacterized protein</fullName>
    </submittedName>
</protein>
<dbReference type="OrthoDB" id="5196542at2"/>
<evidence type="ECO:0000256" key="1">
    <source>
        <dbReference type="SAM" id="SignalP"/>
    </source>
</evidence>
<dbReference type="EMBL" id="FMZF01000006">
    <property type="protein sequence ID" value="SDD24816.1"/>
    <property type="molecule type" value="Genomic_DNA"/>
</dbReference>
<name>A0A1G6T8F8_9ACTN</name>
<accession>A0A1G6T8F8</accession>
<proteinExistence type="predicted"/>